<dbReference type="EMBL" id="JAAFYZ010000124">
    <property type="protein sequence ID" value="MBS2551027.1"/>
    <property type="molecule type" value="Genomic_DNA"/>
</dbReference>
<dbReference type="GO" id="GO:0016740">
    <property type="term" value="F:transferase activity"/>
    <property type="evidence" value="ECO:0007669"/>
    <property type="project" value="UniProtKB-KW"/>
</dbReference>
<protein>
    <submittedName>
        <fullName evidence="1">Nucleotidyl transferase AbiEii/AbiGii toxin family protein</fullName>
    </submittedName>
</protein>
<comment type="caution">
    <text evidence="1">The sequence shown here is derived from an EMBL/GenBank/DDBJ whole genome shotgun (WGS) entry which is preliminary data.</text>
</comment>
<organism evidence="1 2">
    <name type="scientific">Catenulispora pinistramenti</name>
    <dbReference type="NCBI Taxonomy" id="2705254"/>
    <lineage>
        <taxon>Bacteria</taxon>
        <taxon>Bacillati</taxon>
        <taxon>Actinomycetota</taxon>
        <taxon>Actinomycetes</taxon>
        <taxon>Catenulisporales</taxon>
        <taxon>Catenulisporaceae</taxon>
        <taxon>Catenulispora</taxon>
    </lineage>
</organism>
<accession>A0ABS5KYD9</accession>
<name>A0ABS5KYD9_9ACTN</name>
<evidence type="ECO:0000313" key="2">
    <source>
        <dbReference type="Proteomes" id="UP000730482"/>
    </source>
</evidence>
<dbReference type="InterPro" id="IPR014942">
    <property type="entry name" value="AbiEii"/>
</dbReference>
<dbReference type="RefSeq" id="WP_212014935.1">
    <property type="nucleotide sequence ID" value="NZ_JAAFYZ010000124.1"/>
</dbReference>
<reference evidence="1 2" key="1">
    <citation type="submission" date="2020-02" db="EMBL/GenBank/DDBJ databases">
        <title>Acidophilic actinobacteria isolated from forest soil.</title>
        <authorList>
            <person name="Golinska P."/>
        </authorList>
    </citation>
    <scope>NUCLEOTIDE SEQUENCE [LARGE SCALE GENOMIC DNA]</scope>
    <source>
        <strain evidence="1 2">NL8</strain>
    </source>
</reference>
<proteinExistence type="predicted"/>
<dbReference type="Proteomes" id="UP000730482">
    <property type="component" value="Unassembled WGS sequence"/>
</dbReference>
<dbReference type="Pfam" id="PF08843">
    <property type="entry name" value="AbiEii"/>
    <property type="match status" value="1"/>
</dbReference>
<keyword evidence="2" id="KW-1185">Reference proteome</keyword>
<gene>
    <name evidence="1" type="ORF">KGQ19_29570</name>
</gene>
<evidence type="ECO:0000313" key="1">
    <source>
        <dbReference type="EMBL" id="MBS2551027.1"/>
    </source>
</evidence>
<sequence>MSTADRDWREDYPPTLKKVAGEGVSQDLVFDPAMKQHARAYRAGDPRFADAGRGAQWYSTRMVAMAAALSAVAECDFGEHLVLRGSVLMKLWFGADAREPGDLDFVVDHRDWSATDARTDELFDQVAAGAEVAADRDGIVRVDRHGALSDEIWTYDRVPGRRLVLPWSAEGCPDGTVQLDFVFGEELPEPAKASEFWFAGSVPTTMRAVSPELSLAWKLLWLATDSYPQGKDLYDAVLLAEAVHVPFPLLRDVFAAEPYGESRIVHTLTANLRDTQKYDDWVGFQEDHPDAVGGPEALVRRLLTALEPTFAEAQAASAS</sequence>
<keyword evidence="1" id="KW-0808">Transferase</keyword>